<dbReference type="EMBL" id="QYZD01000002">
    <property type="protein sequence ID" value="RJG25970.1"/>
    <property type="molecule type" value="Genomic_DNA"/>
</dbReference>
<dbReference type="OrthoDB" id="9776552at2"/>
<organism evidence="2 3">
    <name type="scientific">Paenibacillus thiaminolyticus</name>
    <name type="common">Bacillus thiaminolyticus</name>
    <dbReference type="NCBI Taxonomy" id="49283"/>
    <lineage>
        <taxon>Bacteria</taxon>
        <taxon>Bacillati</taxon>
        <taxon>Bacillota</taxon>
        <taxon>Bacilli</taxon>
        <taxon>Bacillales</taxon>
        <taxon>Paenibacillaceae</taxon>
        <taxon>Paenibacillus</taxon>
    </lineage>
</organism>
<keyword evidence="1" id="KW-1133">Transmembrane helix</keyword>
<name>A0A3A3GNP2_PANTH</name>
<dbReference type="AlphaFoldDB" id="A0A3A3GNP2"/>
<sequence length="197" mass="22650">MARIPWPRRNLRVKLVGLFLGAAVLPLFTLGLLSYFKSSKLLQEQFGRYGSNSVMQLQHQLDTELNRLQLMAGYIQSYLLNPARRVLYTEIPSTYGELKDQYELEEMLNALRTAKDRGIFIVTESGYFYGENSIDTSLLFAEPWWQAMPPDYNGEYCPACTRHAITRRRTRRKGCSAWLSRFATRAGRCGTGASCWK</sequence>
<gene>
    <name evidence="2" type="ORF">DQX05_03465</name>
</gene>
<evidence type="ECO:0000256" key="1">
    <source>
        <dbReference type="SAM" id="Phobius"/>
    </source>
</evidence>
<dbReference type="RefSeq" id="WP_119790910.1">
    <property type="nucleotide sequence ID" value="NZ_QYZD01000002.1"/>
</dbReference>
<evidence type="ECO:0000313" key="3">
    <source>
        <dbReference type="Proteomes" id="UP000266177"/>
    </source>
</evidence>
<proteinExistence type="predicted"/>
<reference evidence="2 3" key="1">
    <citation type="submission" date="2018-09" db="EMBL/GenBank/DDBJ databases">
        <title>Paenibacillus SK2017-BO5.</title>
        <authorList>
            <person name="Piskunova J.V."/>
            <person name="Dubiley S.A."/>
            <person name="Severinov K.V."/>
        </authorList>
    </citation>
    <scope>NUCLEOTIDE SEQUENCE [LARGE SCALE GENOMIC DNA]</scope>
    <source>
        <strain evidence="2 3">BO5</strain>
    </source>
</reference>
<keyword evidence="1" id="KW-0472">Membrane</keyword>
<evidence type="ECO:0000313" key="2">
    <source>
        <dbReference type="EMBL" id="RJG25970.1"/>
    </source>
</evidence>
<keyword evidence="1" id="KW-0812">Transmembrane</keyword>
<dbReference type="Proteomes" id="UP000266177">
    <property type="component" value="Unassembled WGS sequence"/>
</dbReference>
<protein>
    <submittedName>
        <fullName evidence="2">Uncharacterized protein</fullName>
    </submittedName>
</protein>
<comment type="caution">
    <text evidence="2">The sequence shown here is derived from an EMBL/GenBank/DDBJ whole genome shotgun (WGS) entry which is preliminary data.</text>
</comment>
<accession>A0A3A3GNP2</accession>
<feature type="transmembrane region" description="Helical" evidence="1">
    <location>
        <begin position="15"/>
        <end position="36"/>
    </location>
</feature>